<keyword evidence="1" id="KW-1185">Reference proteome</keyword>
<dbReference type="AlphaFoldDB" id="A0A914IAV3"/>
<evidence type="ECO:0000313" key="1">
    <source>
        <dbReference type="Proteomes" id="UP000887572"/>
    </source>
</evidence>
<accession>A0A914IAV3</accession>
<organism evidence="1 2">
    <name type="scientific">Globodera rostochiensis</name>
    <name type="common">Golden nematode worm</name>
    <name type="synonym">Heterodera rostochiensis</name>
    <dbReference type="NCBI Taxonomy" id="31243"/>
    <lineage>
        <taxon>Eukaryota</taxon>
        <taxon>Metazoa</taxon>
        <taxon>Ecdysozoa</taxon>
        <taxon>Nematoda</taxon>
        <taxon>Chromadorea</taxon>
        <taxon>Rhabditida</taxon>
        <taxon>Tylenchina</taxon>
        <taxon>Tylenchomorpha</taxon>
        <taxon>Tylenchoidea</taxon>
        <taxon>Heteroderidae</taxon>
        <taxon>Heteroderinae</taxon>
        <taxon>Globodera</taxon>
    </lineage>
</organism>
<sequence length="98" mass="11622">MRGESVDQQIDRFVTVAIITMNSWRARGTEARVGALLMIDDKQCMKNESAQTSTNDVAYQIYRKTDEWLYFRQIWYQTTRRSSTFQSLRIERLWACAD</sequence>
<reference evidence="2" key="1">
    <citation type="submission" date="2022-11" db="UniProtKB">
        <authorList>
            <consortium name="WormBaseParasite"/>
        </authorList>
    </citation>
    <scope>IDENTIFICATION</scope>
</reference>
<protein>
    <submittedName>
        <fullName evidence="2">Uncharacterized protein</fullName>
    </submittedName>
</protein>
<dbReference type="WBParaSite" id="Gr19_v10_g8896.t1">
    <property type="protein sequence ID" value="Gr19_v10_g8896.t1"/>
    <property type="gene ID" value="Gr19_v10_g8896"/>
</dbReference>
<evidence type="ECO:0000313" key="2">
    <source>
        <dbReference type="WBParaSite" id="Gr19_v10_g8896.t1"/>
    </source>
</evidence>
<name>A0A914IAV3_GLORO</name>
<proteinExistence type="predicted"/>
<dbReference type="Proteomes" id="UP000887572">
    <property type="component" value="Unplaced"/>
</dbReference>